<organism evidence="10 11">
    <name type="scientific">Nosocomiicoccus ampullae</name>
    <dbReference type="NCBI Taxonomy" id="489910"/>
    <lineage>
        <taxon>Bacteria</taxon>
        <taxon>Bacillati</taxon>
        <taxon>Bacillota</taxon>
        <taxon>Bacilli</taxon>
        <taxon>Bacillales</taxon>
        <taxon>Staphylococcaceae</taxon>
        <taxon>Nosocomiicoccus</taxon>
    </lineage>
</organism>
<dbReference type="InterPro" id="IPR017871">
    <property type="entry name" value="ABC_transporter-like_CS"/>
</dbReference>
<dbReference type="GO" id="GO:0043190">
    <property type="term" value="C:ATP-binding cassette (ABC) transporter complex"/>
    <property type="evidence" value="ECO:0007669"/>
    <property type="project" value="TreeGrafter"/>
</dbReference>
<evidence type="ECO:0000256" key="3">
    <source>
        <dbReference type="ARBA" id="ARBA00022475"/>
    </source>
</evidence>
<dbReference type="SMART" id="SM00382">
    <property type="entry name" value="AAA"/>
    <property type="match status" value="1"/>
</dbReference>
<protein>
    <recommendedName>
        <fullName evidence="8">Energy-coupling factor transporter ATP-binding protein EcfA2</fullName>
        <ecNumber evidence="8">7.-.-.-</ecNumber>
    </recommendedName>
</protein>
<keyword evidence="3 8" id="KW-1003">Cell membrane</keyword>
<dbReference type="CDD" id="cd03225">
    <property type="entry name" value="ABC_cobalt_CbiO_domain1"/>
    <property type="match status" value="1"/>
</dbReference>
<keyword evidence="2 8" id="KW-0813">Transport</keyword>
<keyword evidence="7 8" id="KW-0472">Membrane</keyword>
<dbReference type="GO" id="GO:0015087">
    <property type="term" value="F:cobalt ion transmembrane transporter activity"/>
    <property type="evidence" value="ECO:0007669"/>
    <property type="project" value="UniProtKB-ARBA"/>
</dbReference>
<reference evidence="10 11" key="1">
    <citation type="submission" date="2020-08" db="EMBL/GenBank/DDBJ databases">
        <title>Genomic Encyclopedia of Type Strains, Phase IV (KMG-IV): sequencing the most valuable type-strain genomes for metagenomic binning, comparative biology and taxonomic classification.</title>
        <authorList>
            <person name="Goeker M."/>
        </authorList>
    </citation>
    <scope>NUCLEOTIDE SEQUENCE [LARGE SCALE GENOMIC DNA]</scope>
    <source>
        <strain evidence="10 11">DSM 19163</strain>
    </source>
</reference>
<keyword evidence="11" id="KW-1185">Reference proteome</keyword>
<dbReference type="PROSITE" id="PS50893">
    <property type="entry name" value="ABC_TRANSPORTER_2"/>
    <property type="match status" value="1"/>
</dbReference>
<comment type="similarity">
    <text evidence="8">Belongs to the ABC transporter superfamily. Energy-coupling factor EcfA family.</text>
</comment>
<dbReference type="NCBIfam" id="TIGR04521">
    <property type="entry name" value="ECF_ATPase_2"/>
    <property type="match status" value="1"/>
</dbReference>
<accession>A0A9Q2CXZ4</accession>
<keyword evidence="10" id="KW-0378">Hydrolase</keyword>
<evidence type="ECO:0000256" key="5">
    <source>
        <dbReference type="ARBA" id="ARBA00022840"/>
    </source>
</evidence>
<evidence type="ECO:0000256" key="8">
    <source>
        <dbReference type="RuleBase" id="RU365104"/>
    </source>
</evidence>
<evidence type="ECO:0000259" key="9">
    <source>
        <dbReference type="PROSITE" id="PS50893"/>
    </source>
</evidence>
<dbReference type="RefSeq" id="WP_183673020.1">
    <property type="nucleotide sequence ID" value="NZ_CBCRYX010000001.1"/>
</dbReference>
<dbReference type="Pfam" id="PF00005">
    <property type="entry name" value="ABC_tran"/>
    <property type="match status" value="1"/>
</dbReference>
<dbReference type="InterPro" id="IPR003593">
    <property type="entry name" value="AAA+_ATPase"/>
</dbReference>
<dbReference type="EMBL" id="JACHHF010000002">
    <property type="protein sequence ID" value="MBB5175594.1"/>
    <property type="molecule type" value="Genomic_DNA"/>
</dbReference>
<evidence type="ECO:0000313" key="10">
    <source>
        <dbReference type="EMBL" id="MBB5175594.1"/>
    </source>
</evidence>
<keyword evidence="6" id="KW-1278">Translocase</keyword>
<dbReference type="PANTHER" id="PTHR43553">
    <property type="entry name" value="HEAVY METAL TRANSPORTER"/>
    <property type="match status" value="1"/>
</dbReference>
<evidence type="ECO:0000256" key="7">
    <source>
        <dbReference type="ARBA" id="ARBA00023136"/>
    </source>
</evidence>
<dbReference type="GO" id="GO:0042626">
    <property type="term" value="F:ATPase-coupled transmembrane transporter activity"/>
    <property type="evidence" value="ECO:0007669"/>
    <property type="project" value="TreeGrafter"/>
</dbReference>
<evidence type="ECO:0000256" key="2">
    <source>
        <dbReference type="ARBA" id="ARBA00022448"/>
    </source>
</evidence>
<dbReference type="FunFam" id="3.40.50.300:FF:000224">
    <property type="entry name" value="Energy-coupling factor transporter ATP-binding protein EcfA"/>
    <property type="match status" value="1"/>
</dbReference>
<keyword evidence="5 8" id="KW-0067">ATP-binding</keyword>
<dbReference type="InterPro" id="IPR015856">
    <property type="entry name" value="ABC_transpr_CbiO/EcfA_su"/>
</dbReference>
<keyword evidence="4 8" id="KW-0547">Nucleotide-binding</keyword>
<dbReference type="PROSITE" id="PS00211">
    <property type="entry name" value="ABC_TRANSPORTER_1"/>
    <property type="match status" value="1"/>
</dbReference>
<dbReference type="GO" id="GO:0005524">
    <property type="term" value="F:ATP binding"/>
    <property type="evidence" value="ECO:0007669"/>
    <property type="project" value="UniProtKB-UniRule"/>
</dbReference>
<proteinExistence type="inferred from homology"/>
<comment type="subcellular location">
    <subcellularLocation>
        <location evidence="1 8">Cell membrane</location>
        <topology evidence="1 8">Peripheral membrane protein</topology>
    </subcellularLocation>
</comment>
<gene>
    <name evidence="10" type="ORF">HNQ45_000464</name>
</gene>
<comment type="caution">
    <text evidence="10">The sequence shown here is derived from an EMBL/GenBank/DDBJ whole genome shotgun (WGS) entry which is preliminary data.</text>
</comment>
<name>A0A9Q2CXZ4_9STAP</name>
<dbReference type="PANTHER" id="PTHR43553:SF27">
    <property type="entry name" value="ENERGY-COUPLING FACTOR TRANSPORTER ATP-BINDING PROTEIN ECFA2"/>
    <property type="match status" value="1"/>
</dbReference>
<dbReference type="GO" id="GO:0016887">
    <property type="term" value="F:ATP hydrolysis activity"/>
    <property type="evidence" value="ECO:0007669"/>
    <property type="project" value="InterPro"/>
</dbReference>
<dbReference type="InterPro" id="IPR050095">
    <property type="entry name" value="ECF_ABC_transporter_ATP-bd"/>
</dbReference>
<feature type="domain" description="ABC transporter" evidence="9">
    <location>
        <begin position="3"/>
        <end position="246"/>
    </location>
</feature>
<dbReference type="InterPro" id="IPR030946">
    <property type="entry name" value="EcfA2"/>
</dbReference>
<evidence type="ECO:0000256" key="6">
    <source>
        <dbReference type="ARBA" id="ARBA00022967"/>
    </source>
</evidence>
<dbReference type="InterPro" id="IPR003439">
    <property type="entry name" value="ABC_transporter-like_ATP-bd"/>
</dbReference>
<dbReference type="SUPFAM" id="SSF52540">
    <property type="entry name" value="P-loop containing nucleoside triphosphate hydrolases"/>
    <property type="match status" value="1"/>
</dbReference>
<comment type="subunit">
    <text evidence="8">Forms a stable energy-coupling factor (ECF) transporter complex composed of 2 membrane-embedded substrate-binding proteins (S component), 2 ATP-binding proteins (A component) and 2 transmembrane proteins (T component).</text>
</comment>
<dbReference type="EC" id="7.-.-.-" evidence="8"/>
<dbReference type="InterPro" id="IPR027417">
    <property type="entry name" value="P-loop_NTPase"/>
</dbReference>
<sequence length="284" mass="31954">MNIHLNNVSVVYQKKTPFEFTALKDISTEFNEGKFYGVIGHTGSGKSTLVQLLNGLILPTTGEVKVGDDTLLPKTKQKVIHRVKGRVGIVFQFPEHQLFDETVLKDVTFGPINMGKSKEEAEEISKYYLKRLNVDESLFDESPFDLSGGQMRKIALAGILAMEPDVLILDEPTAGLDPLSHIETMDLFKSIHETLGITIILVTHDMNDVFNYTDEVKILSKGTLAVEGDTHELLQDETLLKDYQLEVPNVVRLVHDLRQKGYQLDEMPRNIQSFISTYKGVFDV</sequence>
<dbReference type="Gene3D" id="3.40.50.300">
    <property type="entry name" value="P-loop containing nucleotide triphosphate hydrolases"/>
    <property type="match status" value="1"/>
</dbReference>
<evidence type="ECO:0000256" key="1">
    <source>
        <dbReference type="ARBA" id="ARBA00004202"/>
    </source>
</evidence>
<comment type="function">
    <text evidence="8">ATP-binding (A) component of a common energy-coupling factor (ECF) ABC-transporter complex.</text>
</comment>
<evidence type="ECO:0000313" key="11">
    <source>
        <dbReference type="Proteomes" id="UP000579136"/>
    </source>
</evidence>
<dbReference type="Proteomes" id="UP000579136">
    <property type="component" value="Unassembled WGS sequence"/>
</dbReference>
<evidence type="ECO:0000256" key="4">
    <source>
        <dbReference type="ARBA" id="ARBA00022741"/>
    </source>
</evidence>
<dbReference type="AlphaFoldDB" id="A0A9Q2CXZ4"/>